<evidence type="ECO:0000259" key="3">
    <source>
        <dbReference type="Pfam" id="PF11380"/>
    </source>
</evidence>
<dbReference type="Pfam" id="PF17102">
    <property type="entry name" value="Stealth_CR3"/>
    <property type="match status" value="1"/>
</dbReference>
<dbReference type="Proteomes" id="UP000682733">
    <property type="component" value="Unassembled WGS sequence"/>
</dbReference>
<dbReference type="Proteomes" id="UP000681722">
    <property type="component" value="Unassembled WGS sequence"/>
</dbReference>
<dbReference type="EMBL" id="CAJOBC010001965">
    <property type="protein sequence ID" value="CAF3708256.1"/>
    <property type="molecule type" value="Genomic_DNA"/>
</dbReference>
<comment type="caution">
    <text evidence="6">The sequence shown here is derived from an EMBL/GenBank/DDBJ whole genome shotgun (WGS) entry which is preliminary data.</text>
</comment>
<evidence type="ECO:0000259" key="4">
    <source>
        <dbReference type="Pfam" id="PF17102"/>
    </source>
</evidence>
<feature type="domain" description="Stealth protein CR2 conserved region 2" evidence="3">
    <location>
        <begin position="3"/>
        <end position="50"/>
    </location>
</feature>
<evidence type="ECO:0000313" key="8">
    <source>
        <dbReference type="EMBL" id="CAF3708256.1"/>
    </source>
</evidence>
<evidence type="ECO:0000313" key="6">
    <source>
        <dbReference type="EMBL" id="CAF0930197.1"/>
    </source>
</evidence>
<keyword evidence="9" id="KW-1185">Reference proteome</keyword>
<proteinExistence type="inferred from homology"/>
<evidence type="ECO:0000313" key="7">
    <source>
        <dbReference type="EMBL" id="CAF3548485.1"/>
    </source>
</evidence>
<reference evidence="6" key="1">
    <citation type="submission" date="2021-02" db="EMBL/GenBank/DDBJ databases">
        <authorList>
            <person name="Nowell W R."/>
        </authorList>
    </citation>
    <scope>NUCLEOTIDE SEQUENCE</scope>
</reference>
<dbReference type="EMBL" id="CAJNOQ010001965">
    <property type="protein sequence ID" value="CAF0930197.1"/>
    <property type="molecule type" value="Genomic_DNA"/>
</dbReference>
<sequence>MDEIYLPTFNSHAIEANLHKIPHLREFYLYFNDDYIFGRPVSINDFFNSTCLVIYGDDRLTSNTNVSLNIHKRAMLNTNAILDNQGFTNRTRHFLPHAPHPLRKSVAEELWSKTFSEIHRQQSSHRFRDMRDIHPTYFLSQYLLEQGYCVEQRRMKSTCVYGEDFCNQVLTNNLGKVRQFFDRLRMLSLMPKFLSINDRTSSNYTKQHIIHREFEGFLKDLFPKISRFESNDCTL</sequence>
<dbReference type="Proteomes" id="UP000677228">
    <property type="component" value="Unassembled WGS sequence"/>
</dbReference>
<accession>A0A814BQX9</accession>
<dbReference type="AlphaFoldDB" id="A0A814BQX9"/>
<dbReference type="EMBL" id="CAJNOK010000666">
    <property type="protein sequence ID" value="CAF0767997.1"/>
    <property type="molecule type" value="Genomic_DNA"/>
</dbReference>
<dbReference type="InterPro" id="IPR021520">
    <property type="entry name" value="Stealth_CR2"/>
</dbReference>
<dbReference type="Pfam" id="PF11380">
    <property type="entry name" value="Stealth_CR2"/>
    <property type="match status" value="1"/>
</dbReference>
<feature type="domain" description="Stealth protein CR3 conserved region 3" evidence="4">
    <location>
        <begin position="97"/>
        <end position="145"/>
    </location>
</feature>
<dbReference type="EMBL" id="CAJOBA010000666">
    <property type="protein sequence ID" value="CAF3548485.1"/>
    <property type="molecule type" value="Genomic_DNA"/>
</dbReference>
<dbReference type="GO" id="GO:0005794">
    <property type="term" value="C:Golgi apparatus"/>
    <property type="evidence" value="ECO:0007669"/>
    <property type="project" value="TreeGrafter"/>
</dbReference>
<protein>
    <recommendedName>
        <fullName evidence="10">Stealth protein CR2 conserved region 2 domain-containing protein</fullName>
    </recommendedName>
</protein>
<keyword evidence="2" id="KW-0808">Transferase</keyword>
<dbReference type="Proteomes" id="UP000663829">
    <property type="component" value="Unassembled WGS sequence"/>
</dbReference>
<name>A0A814BQX9_9BILA</name>
<dbReference type="InterPro" id="IPR031357">
    <property type="entry name" value="Stealth_CR3"/>
</dbReference>
<dbReference type="PANTHER" id="PTHR24045:SF0">
    <property type="entry name" value="N-ACETYLGLUCOSAMINE-1-PHOSPHOTRANSFERASE SUBUNITS ALPHA_BETA"/>
    <property type="match status" value="1"/>
</dbReference>
<organism evidence="6 9">
    <name type="scientific">Didymodactylos carnosus</name>
    <dbReference type="NCBI Taxonomy" id="1234261"/>
    <lineage>
        <taxon>Eukaryota</taxon>
        <taxon>Metazoa</taxon>
        <taxon>Spiralia</taxon>
        <taxon>Gnathifera</taxon>
        <taxon>Rotifera</taxon>
        <taxon>Eurotatoria</taxon>
        <taxon>Bdelloidea</taxon>
        <taxon>Philodinida</taxon>
        <taxon>Philodinidae</taxon>
        <taxon>Didymodactylos</taxon>
    </lineage>
</organism>
<dbReference type="PANTHER" id="PTHR24045">
    <property type="match status" value="1"/>
</dbReference>
<evidence type="ECO:0008006" key="10">
    <source>
        <dbReference type="Google" id="ProtNLM"/>
    </source>
</evidence>
<evidence type="ECO:0000256" key="2">
    <source>
        <dbReference type="ARBA" id="ARBA00022679"/>
    </source>
</evidence>
<dbReference type="GO" id="GO:0016772">
    <property type="term" value="F:transferase activity, transferring phosphorus-containing groups"/>
    <property type="evidence" value="ECO:0007669"/>
    <property type="project" value="InterPro"/>
</dbReference>
<comment type="similarity">
    <text evidence="1">Belongs to the stealth family.</text>
</comment>
<evidence type="ECO:0000256" key="1">
    <source>
        <dbReference type="ARBA" id="ARBA00007583"/>
    </source>
</evidence>
<dbReference type="OrthoDB" id="263283at2759"/>
<dbReference type="InterPro" id="IPR047141">
    <property type="entry name" value="Stealth"/>
</dbReference>
<gene>
    <name evidence="6" type="ORF">GPM918_LOCUS10139</name>
    <name evidence="5" type="ORF">OVA965_LOCUS2925</name>
    <name evidence="8" type="ORF">SRO942_LOCUS10140</name>
    <name evidence="7" type="ORF">TMI583_LOCUS2924</name>
</gene>
<evidence type="ECO:0000313" key="5">
    <source>
        <dbReference type="EMBL" id="CAF0767997.1"/>
    </source>
</evidence>
<evidence type="ECO:0000313" key="9">
    <source>
        <dbReference type="Proteomes" id="UP000663829"/>
    </source>
</evidence>